<evidence type="ECO:0000313" key="3">
    <source>
        <dbReference type="Proteomes" id="UP000683507"/>
    </source>
</evidence>
<gene>
    <name evidence="2" type="ORF">CRYO30217_02270</name>
</gene>
<feature type="domain" description="Methyltransferase type 11" evidence="1">
    <location>
        <begin position="138"/>
        <end position="185"/>
    </location>
</feature>
<dbReference type="RefSeq" id="WP_258542500.1">
    <property type="nucleotide sequence ID" value="NZ_OU015584.1"/>
</dbReference>
<dbReference type="SUPFAM" id="SSF53335">
    <property type="entry name" value="S-adenosyl-L-methionine-dependent methyltransferases"/>
    <property type="match status" value="1"/>
</dbReference>
<proteinExistence type="predicted"/>
<accession>A0A916NSF8</accession>
<protein>
    <recommendedName>
        <fullName evidence="1">Methyltransferase type 11 domain-containing protein</fullName>
    </recommendedName>
</protein>
<dbReference type="Proteomes" id="UP000683507">
    <property type="component" value="Chromosome"/>
</dbReference>
<sequence>MKVKEIIICPSCKSDQLDVQDKQLTCNSCGDRYDNIQGKPFLLAKESDIRDSFRKILKNKVEQKTKEMSFNNYFPSPRIWSKKSLRLLNKLIKENDPRKGKKLLNMGSGSEKVYENLYREIDNDIIRIGLPHKGKIDIYGDAMNMPIKSESIDLAVSSSVFEHIKDPELAASELGRICKKGGEIYVEIPFLRGYHMEPIDYQRYTISGIEELFKRHGFELIEKGVCSGTFNALILIWLDFVRSISPPGFKKISRFFFSWTTHPFKYLDRLFENTKWNNYLACNFYYHGKKIETNSTEKVS</sequence>
<dbReference type="AlphaFoldDB" id="A0A916NSF8"/>
<dbReference type="InterPro" id="IPR029063">
    <property type="entry name" value="SAM-dependent_MTases_sf"/>
</dbReference>
<dbReference type="Pfam" id="PF08241">
    <property type="entry name" value="Methyltransf_11"/>
    <property type="match status" value="1"/>
</dbReference>
<dbReference type="EMBL" id="OU015584">
    <property type="protein sequence ID" value="CAG5083713.1"/>
    <property type="molecule type" value="Genomic_DNA"/>
</dbReference>
<dbReference type="KEGG" id="ptan:CRYO30217_02270"/>
<evidence type="ECO:0000259" key="1">
    <source>
        <dbReference type="Pfam" id="PF08241"/>
    </source>
</evidence>
<keyword evidence="3" id="KW-1185">Reference proteome</keyword>
<reference evidence="2" key="1">
    <citation type="submission" date="2021-04" db="EMBL/GenBank/DDBJ databases">
        <authorList>
            <person name="Rodrigo-Torres L."/>
            <person name="Arahal R. D."/>
            <person name="Lucena T."/>
        </authorList>
    </citation>
    <scope>NUCLEOTIDE SEQUENCE</scope>
    <source>
        <strain evidence="2">AS29M-1</strain>
    </source>
</reference>
<evidence type="ECO:0000313" key="2">
    <source>
        <dbReference type="EMBL" id="CAG5083713.1"/>
    </source>
</evidence>
<dbReference type="Gene3D" id="3.40.50.150">
    <property type="entry name" value="Vaccinia Virus protein VP39"/>
    <property type="match status" value="1"/>
</dbReference>
<name>A0A916NSF8_9FLAO</name>
<dbReference type="InterPro" id="IPR013216">
    <property type="entry name" value="Methyltransf_11"/>
</dbReference>
<dbReference type="SUPFAM" id="SSF158997">
    <property type="entry name" value="Trm112p-like"/>
    <property type="match status" value="1"/>
</dbReference>
<organism evidence="2 3">
    <name type="scientific">Parvicella tangerina</name>
    <dbReference type="NCBI Taxonomy" id="2829795"/>
    <lineage>
        <taxon>Bacteria</taxon>
        <taxon>Pseudomonadati</taxon>
        <taxon>Bacteroidota</taxon>
        <taxon>Flavobacteriia</taxon>
        <taxon>Flavobacteriales</taxon>
        <taxon>Parvicellaceae</taxon>
        <taxon>Parvicella</taxon>
    </lineage>
</organism>
<dbReference type="GO" id="GO:0008757">
    <property type="term" value="F:S-adenosylmethionine-dependent methyltransferase activity"/>
    <property type="evidence" value="ECO:0007669"/>
    <property type="project" value="InterPro"/>
</dbReference>